<evidence type="ECO:0000256" key="1">
    <source>
        <dbReference type="ARBA" id="ARBA00009437"/>
    </source>
</evidence>
<dbReference type="RefSeq" id="WP_127200319.1">
    <property type="nucleotide sequence ID" value="NZ_RZNX01000008.1"/>
</dbReference>
<dbReference type="AlphaFoldDB" id="A0A3S1JLW0"/>
<keyword evidence="4" id="KW-0804">Transcription</keyword>
<accession>A0A3S1JLW0</accession>
<proteinExistence type="inferred from homology"/>
<dbReference type="InterPro" id="IPR000847">
    <property type="entry name" value="LysR_HTH_N"/>
</dbReference>
<evidence type="ECO:0000313" key="6">
    <source>
        <dbReference type="EMBL" id="RUT28971.1"/>
    </source>
</evidence>
<keyword evidence="7" id="KW-1185">Reference proteome</keyword>
<dbReference type="InterPro" id="IPR036388">
    <property type="entry name" value="WH-like_DNA-bd_sf"/>
</dbReference>
<protein>
    <submittedName>
        <fullName evidence="6">LysR family transcriptional regulator</fullName>
    </submittedName>
</protein>
<dbReference type="Proteomes" id="UP000272464">
    <property type="component" value="Unassembled WGS sequence"/>
</dbReference>
<feature type="domain" description="HTH lysR-type" evidence="5">
    <location>
        <begin position="1"/>
        <end position="58"/>
    </location>
</feature>
<dbReference type="Gene3D" id="1.10.10.10">
    <property type="entry name" value="Winged helix-like DNA-binding domain superfamily/Winged helix DNA-binding domain"/>
    <property type="match status" value="1"/>
</dbReference>
<dbReference type="PANTHER" id="PTHR30126:SF40">
    <property type="entry name" value="HTH-TYPE TRANSCRIPTIONAL REGULATOR GLTR"/>
    <property type="match status" value="1"/>
</dbReference>
<dbReference type="Gene3D" id="3.40.190.290">
    <property type="match status" value="1"/>
</dbReference>
<evidence type="ECO:0000256" key="2">
    <source>
        <dbReference type="ARBA" id="ARBA00023015"/>
    </source>
</evidence>
<dbReference type="PANTHER" id="PTHR30126">
    <property type="entry name" value="HTH-TYPE TRANSCRIPTIONAL REGULATOR"/>
    <property type="match status" value="1"/>
</dbReference>
<comment type="similarity">
    <text evidence="1">Belongs to the LysR transcriptional regulatory family.</text>
</comment>
<dbReference type="OrthoDB" id="9785745at2"/>
<evidence type="ECO:0000313" key="7">
    <source>
        <dbReference type="Proteomes" id="UP000272464"/>
    </source>
</evidence>
<evidence type="ECO:0000256" key="3">
    <source>
        <dbReference type="ARBA" id="ARBA00023125"/>
    </source>
</evidence>
<dbReference type="FunFam" id="1.10.10.10:FF:000001">
    <property type="entry name" value="LysR family transcriptional regulator"/>
    <property type="match status" value="1"/>
</dbReference>
<dbReference type="PROSITE" id="PS50931">
    <property type="entry name" value="HTH_LYSR"/>
    <property type="match status" value="1"/>
</dbReference>
<evidence type="ECO:0000256" key="4">
    <source>
        <dbReference type="ARBA" id="ARBA00023163"/>
    </source>
</evidence>
<dbReference type="SUPFAM" id="SSF53850">
    <property type="entry name" value="Periplasmic binding protein-like II"/>
    <property type="match status" value="1"/>
</dbReference>
<keyword evidence="2" id="KW-0805">Transcription regulation</keyword>
<dbReference type="Pfam" id="PF00126">
    <property type="entry name" value="HTH_1"/>
    <property type="match status" value="1"/>
</dbReference>
<dbReference type="InterPro" id="IPR036390">
    <property type="entry name" value="WH_DNA-bd_sf"/>
</dbReference>
<name>A0A3S1JLW0_9BACL</name>
<gene>
    <name evidence="6" type="ORF">EJP77_16320</name>
</gene>
<organism evidence="6 7">
    <name type="scientific">Paenibacillus zeisoli</name>
    <dbReference type="NCBI Taxonomy" id="2496267"/>
    <lineage>
        <taxon>Bacteria</taxon>
        <taxon>Bacillati</taxon>
        <taxon>Bacillota</taxon>
        <taxon>Bacilli</taxon>
        <taxon>Bacillales</taxon>
        <taxon>Paenibacillaceae</taxon>
        <taxon>Paenibacillus</taxon>
    </lineage>
</organism>
<dbReference type="SUPFAM" id="SSF46785">
    <property type="entry name" value="Winged helix' DNA-binding domain"/>
    <property type="match status" value="1"/>
</dbReference>
<comment type="caution">
    <text evidence="6">The sequence shown here is derived from an EMBL/GenBank/DDBJ whole genome shotgun (WGS) entry which is preliminary data.</text>
</comment>
<dbReference type="InterPro" id="IPR005119">
    <property type="entry name" value="LysR_subst-bd"/>
</dbReference>
<dbReference type="EMBL" id="RZNX01000008">
    <property type="protein sequence ID" value="RUT28971.1"/>
    <property type="molecule type" value="Genomic_DNA"/>
</dbReference>
<keyword evidence="3" id="KW-0238">DNA-binding</keyword>
<dbReference type="CDD" id="cd05466">
    <property type="entry name" value="PBP2_LTTR_substrate"/>
    <property type="match status" value="1"/>
</dbReference>
<reference evidence="6 7" key="1">
    <citation type="submission" date="2018-12" db="EMBL/GenBank/DDBJ databases">
        <authorList>
            <person name="Sun L."/>
            <person name="Chen Z."/>
        </authorList>
    </citation>
    <scope>NUCLEOTIDE SEQUENCE [LARGE SCALE GENOMIC DNA]</scope>
    <source>
        <strain evidence="6 7">3-5-3</strain>
    </source>
</reference>
<sequence>MNLDNLEAFVYVVHYGSFNKAADALFLSQPSVTARIQSLERDLDCQLFDRMGKKINLTDKGQRFLPDAQQILRLYQSSKQHLHRAAEVTGELRIDCTVSASNYIIPQILPRIKEEFPEVNIRLTTAPSDTILHRVLSSESDLGLVRNVIHPHIHSLKLLEDPIKLFVYEDHPFTKLEHVSAELLSREPFIFFECGSLDWVRIQRSFESLTEPPSINYQVDNLETAKKLVMNRAGICFLPELCARREVQEGRLIPVQVPEISGNALHTHIISRIGESTSLAQAFLTAGREALIH</sequence>
<evidence type="ECO:0000259" key="5">
    <source>
        <dbReference type="PROSITE" id="PS50931"/>
    </source>
</evidence>
<dbReference type="Pfam" id="PF03466">
    <property type="entry name" value="LysR_substrate"/>
    <property type="match status" value="1"/>
</dbReference>
<dbReference type="PRINTS" id="PR00039">
    <property type="entry name" value="HTHLYSR"/>
</dbReference>
<dbReference type="GO" id="GO:0000976">
    <property type="term" value="F:transcription cis-regulatory region binding"/>
    <property type="evidence" value="ECO:0007669"/>
    <property type="project" value="TreeGrafter"/>
</dbReference>
<dbReference type="GO" id="GO:0003700">
    <property type="term" value="F:DNA-binding transcription factor activity"/>
    <property type="evidence" value="ECO:0007669"/>
    <property type="project" value="InterPro"/>
</dbReference>